<evidence type="ECO:0000313" key="4">
    <source>
        <dbReference type="Proteomes" id="UP000320857"/>
    </source>
</evidence>
<protein>
    <recommendedName>
        <fullName evidence="2">Transposase IS701-like DDE domain-containing protein</fullName>
    </recommendedName>
</protein>
<dbReference type="PANTHER" id="PTHR33627:SF1">
    <property type="entry name" value="TRANSPOSASE"/>
    <property type="match status" value="1"/>
</dbReference>
<proteinExistence type="predicted"/>
<dbReference type="EMBL" id="VJYK02000111">
    <property type="protein sequence ID" value="MQS02743.1"/>
    <property type="molecule type" value="Genomic_DNA"/>
</dbReference>
<evidence type="ECO:0000256" key="1">
    <source>
        <dbReference type="SAM" id="MobiDB-lite"/>
    </source>
</evidence>
<feature type="domain" description="Transposase IS701-like DDE" evidence="2">
    <location>
        <begin position="48"/>
        <end position="236"/>
    </location>
</feature>
<dbReference type="AlphaFoldDB" id="A0A5P0YR02"/>
<name>A0A5P0YR02_9ACTN</name>
<comment type="caution">
    <text evidence="3">The sequence shown here is derived from an EMBL/GenBank/DDBJ whole genome shotgun (WGS) entry which is preliminary data.</text>
</comment>
<keyword evidence="4" id="KW-1185">Reference proteome</keyword>
<evidence type="ECO:0000259" key="2">
    <source>
        <dbReference type="Pfam" id="PF13546"/>
    </source>
</evidence>
<organism evidence="3 4">
    <name type="scientific">Streptomyces alkaliterrae</name>
    <dbReference type="NCBI Taxonomy" id="2213162"/>
    <lineage>
        <taxon>Bacteria</taxon>
        <taxon>Bacillati</taxon>
        <taxon>Actinomycetota</taxon>
        <taxon>Actinomycetes</taxon>
        <taxon>Kitasatosporales</taxon>
        <taxon>Streptomycetaceae</taxon>
        <taxon>Streptomyces</taxon>
    </lineage>
</organism>
<evidence type="ECO:0000313" key="3">
    <source>
        <dbReference type="EMBL" id="MQS02743.1"/>
    </source>
</evidence>
<sequence length="458" mass="48605">MGSAAHATGNSGSPALSGTGKGDVVNARVSTVRDVGSEAVARELCPTVFASLRRSDQRRKAEQYVLGLLTVPGRKSIRKIAARTRGDADDHPSTAAVEQSLQHFVSCSTWPWADVRAALARHMESALRPTAWVVRPLVIPKAGSHSVGVARRTLPGLGSPVNCQEAHGLWLANEVAGAPVNWRLQIPTEWLDSPTRRREGGIPDDEPRLTPDGAAANTALEVAAGWGLTRRPIVVDLFPTDRPTHRPGDAPHGAPGGASTAAVSVLSAAGLPFVVRIGADTDVGTPADIALSGYRRRTVAAHHVMSAVHRLRRAVEWTDPASGLVRTSLVAKVPVNLTGGTVRRAAGGERPLVLVGEWDKAGGRPARFWLTDLVDAPAGVLLRLTKLTRRVDRDLVDLTDEVGVRDFEGRTYPGWHRHTTLASVAHAVRLLATAHALHPAAAARVPLRLPATAALRTG</sequence>
<feature type="region of interest" description="Disordered" evidence="1">
    <location>
        <begin position="1"/>
        <end position="22"/>
    </location>
</feature>
<accession>A0A5P0YR02</accession>
<dbReference type="Pfam" id="PF13546">
    <property type="entry name" value="DDE_5"/>
    <property type="match status" value="1"/>
</dbReference>
<reference evidence="3 4" key="1">
    <citation type="submission" date="2019-10" db="EMBL/GenBank/DDBJ databases">
        <title>Streptomyces sp. nov., a novel actinobacterium isolated from alkaline environment.</title>
        <authorList>
            <person name="Golinska P."/>
        </authorList>
    </citation>
    <scope>NUCLEOTIDE SEQUENCE [LARGE SCALE GENOMIC DNA]</scope>
    <source>
        <strain evidence="3 4">OF1</strain>
    </source>
</reference>
<dbReference type="PANTHER" id="PTHR33627">
    <property type="entry name" value="TRANSPOSASE"/>
    <property type="match status" value="1"/>
</dbReference>
<gene>
    <name evidence="3" type="ORF">FNX44_012835</name>
</gene>
<dbReference type="Proteomes" id="UP000320857">
    <property type="component" value="Unassembled WGS sequence"/>
</dbReference>
<dbReference type="InterPro" id="IPR038721">
    <property type="entry name" value="IS701-like_DDE_dom"/>
</dbReference>
<dbReference type="InterPro" id="IPR039365">
    <property type="entry name" value="IS701-like"/>
</dbReference>